<dbReference type="AlphaFoldDB" id="A0A915Q6H6"/>
<reference evidence="2" key="1">
    <citation type="submission" date="2022-11" db="UniProtKB">
        <authorList>
            <consortium name="WormBaseParasite"/>
        </authorList>
    </citation>
    <scope>IDENTIFICATION</scope>
</reference>
<protein>
    <submittedName>
        <fullName evidence="2">14-3-3 domain-containing protein</fullName>
    </submittedName>
</protein>
<accession>A0A915Q6H6</accession>
<evidence type="ECO:0000313" key="1">
    <source>
        <dbReference type="Proteomes" id="UP000887581"/>
    </source>
</evidence>
<dbReference type="Proteomes" id="UP000887581">
    <property type="component" value="Unplaced"/>
</dbReference>
<sequence length="177" mass="21004">MDRCYSSSPEIVAANQESTTDLYISQLRHLNTFYTSLIRKKQIEITYRSKLIRQAISTHERNGSNDRLCRIQSECVDLYYYWLNDLLRIKLPYDKCVKMLHQSMVGNCYWFLAKYGHMKLRASVKYLNPMVYYKQAIAAYCSILSLIENDLPKQNEFYVYITRRFSELILDATNCNN</sequence>
<evidence type="ECO:0000313" key="2">
    <source>
        <dbReference type="WBParaSite" id="sdigi.contig7.g904.t1"/>
    </source>
</evidence>
<organism evidence="1 2">
    <name type="scientific">Setaria digitata</name>
    <dbReference type="NCBI Taxonomy" id="48799"/>
    <lineage>
        <taxon>Eukaryota</taxon>
        <taxon>Metazoa</taxon>
        <taxon>Ecdysozoa</taxon>
        <taxon>Nematoda</taxon>
        <taxon>Chromadorea</taxon>
        <taxon>Rhabditida</taxon>
        <taxon>Spirurina</taxon>
        <taxon>Spiruromorpha</taxon>
        <taxon>Filarioidea</taxon>
        <taxon>Setariidae</taxon>
        <taxon>Setaria</taxon>
    </lineage>
</organism>
<proteinExistence type="predicted"/>
<keyword evidence="1" id="KW-1185">Reference proteome</keyword>
<dbReference type="WBParaSite" id="sdigi.contig7.g904.t1">
    <property type="protein sequence ID" value="sdigi.contig7.g904.t1"/>
    <property type="gene ID" value="sdigi.contig7.g904"/>
</dbReference>
<name>A0A915Q6H6_9BILA</name>